<feature type="compositionally biased region" description="Basic and acidic residues" evidence="1">
    <location>
        <begin position="135"/>
        <end position="145"/>
    </location>
</feature>
<keyword evidence="2" id="KW-1185">Reference proteome</keyword>
<feature type="region of interest" description="Disordered" evidence="1">
    <location>
        <begin position="81"/>
        <end position="162"/>
    </location>
</feature>
<sequence>MAARPFLKRGAGTTDKYKINYPVMARSRQNASLSSPQEVIDLTGNEFQYASVPVRRSPNASYEEFTTLTVPSVVYEERAINAESGGRTDSGRGSREAHTPEKNQRDKFRYQSLEYIAPNPLRIARTNDSGVSESPEARGERDSQHYRTAFSDPDQSRDEPLPIAPQRNQLISLGAYPATISEETQNVLPSTRDSDDLSSLGTKRSTRVLETRVSARAAMNDNKRCTATMESSQKGTMDSVSEISSLTTGSSYPVLTPSNGQQRIVEPPPKPQTVQDSHFFQKNIGPPPGPLHDYRPLRQLVPSGGTSVASSIAAAVPSQGTKRLPAAVERCTQANSTDFPRTQRPEVRLNEKPKLNINEVPKVDDPITFTPRHQPNRGLSTLESHLARQLRDTIINVDFAEAEMRQRFHDLERDVWNREQALEDKRKVQEEAFQRERAEIEREKGSLGRLSKAQKKGSNEKENELAKQLDDAKESNGKIYSQVIDLRNKLKRSETEVEDLRKAKEKEKAKAERLQGRIDQLQSEVAVQRGRFAMDKTRNDRDVVNSQKAQATFNLQTRKNFHTDTATNRRICREDSGVSDVLSSRNGTASGKNVHWADQPHSIPDSPTAKQYKLFSAESTSSCRRRTFIAGGWTKSEERDCGCTLFEYHTGDIFWKRPEVEVYYYMRIGVNEVQFTNGPVFRLFRNGQFDFIRVDGQTTSIRPDGTRFERKLNVSMRWICQKFTPDRDPLRNGANIAFEYAGMGIWFTDGGFVKISTKELRISLSAPQDEGKITHVVMKDKTPCFYWGHQKRHEDRNRVLNDNRF</sequence>
<accession>A0AAF3FHD1</accession>
<evidence type="ECO:0000313" key="3">
    <source>
        <dbReference type="WBParaSite" id="MBELARI_LOCUS6492"/>
    </source>
</evidence>
<feature type="compositionally biased region" description="Basic and acidic residues" evidence="1">
    <location>
        <begin position="89"/>
        <end position="109"/>
    </location>
</feature>
<organism evidence="2 3">
    <name type="scientific">Mesorhabditis belari</name>
    <dbReference type="NCBI Taxonomy" id="2138241"/>
    <lineage>
        <taxon>Eukaryota</taxon>
        <taxon>Metazoa</taxon>
        <taxon>Ecdysozoa</taxon>
        <taxon>Nematoda</taxon>
        <taxon>Chromadorea</taxon>
        <taxon>Rhabditida</taxon>
        <taxon>Rhabditina</taxon>
        <taxon>Rhabditomorpha</taxon>
        <taxon>Rhabditoidea</taxon>
        <taxon>Rhabditidae</taxon>
        <taxon>Mesorhabditinae</taxon>
        <taxon>Mesorhabditis</taxon>
    </lineage>
</organism>
<feature type="compositionally biased region" description="Basic and acidic residues" evidence="1">
    <location>
        <begin position="457"/>
        <end position="473"/>
    </location>
</feature>
<evidence type="ECO:0000256" key="1">
    <source>
        <dbReference type="SAM" id="MobiDB-lite"/>
    </source>
</evidence>
<dbReference type="WBParaSite" id="MBELARI_LOCUS6492">
    <property type="protein sequence ID" value="MBELARI_LOCUS6492"/>
    <property type="gene ID" value="MBELARI_LOCUS6492"/>
</dbReference>
<feature type="compositionally biased region" description="Polar residues" evidence="1">
    <location>
        <begin position="582"/>
        <end position="591"/>
    </location>
</feature>
<feature type="region of interest" description="Disordered" evidence="1">
    <location>
        <begin position="440"/>
        <end position="473"/>
    </location>
</feature>
<evidence type="ECO:0000313" key="2">
    <source>
        <dbReference type="Proteomes" id="UP000887575"/>
    </source>
</evidence>
<feature type="region of interest" description="Disordered" evidence="1">
    <location>
        <begin position="582"/>
        <end position="603"/>
    </location>
</feature>
<dbReference type="AlphaFoldDB" id="A0AAF3FHD1"/>
<proteinExistence type="predicted"/>
<dbReference type="Proteomes" id="UP000887575">
    <property type="component" value="Unassembled WGS sequence"/>
</dbReference>
<name>A0AAF3FHD1_9BILA</name>
<reference evidence="3" key="1">
    <citation type="submission" date="2024-02" db="UniProtKB">
        <authorList>
            <consortium name="WormBaseParasite"/>
        </authorList>
    </citation>
    <scope>IDENTIFICATION</scope>
</reference>
<protein>
    <submittedName>
        <fullName evidence="3">Uncharacterized protein</fullName>
    </submittedName>
</protein>